<keyword evidence="2" id="KW-1185">Reference proteome</keyword>
<organism evidence="1 2">
    <name type="scientific">Rosa chinensis</name>
    <name type="common">China rose</name>
    <dbReference type="NCBI Taxonomy" id="74649"/>
    <lineage>
        <taxon>Eukaryota</taxon>
        <taxon>Viridiplantae</taxon>
        <taxon>Streptophyta</taxon>
        <taxon>Embryophyta</taxon>
        <taxon>Tracheophyta</taxon>
        <taxon>Spermatophyta</taxon>
        <taxon>Magnoliopsida</taxon>
        <taxon>eudicotyledons</taxon>
        <taxon>Gunneridae</taxon>
        <taxon>Pentapetalae</taxon>
        <taxon>rosids</taxon>
        <taxon>fabids</taxon>
        <taxon>Rosales</taxon>
        <taxon>Rosaceae</taxon>
        <taxon>Rosoideae</taxon>
        <taxon>Rosoideae incertae sedis</taxon>
        <taxon>Rosa</taxon>
    </lineage>
</organism>
<sequence length="54" mass="6425">MITLFFFLITVFYYCSVPLLLSLPQTFYRIVAMIDLWQKGDFTYCLYKLESPNG</sequence>
<evidence type="ECO:0000313" key="2">
    <source>
        <dbReference type="Proteomes" id="UP000238479"/>
    </source>
</evidence>
<accession>A0A2P6P3I1</accession>
<dbReference type="EMBL" id="PDCK01000045">
    <property type="protein sequence ID" value="PRQ16487.1"/>
    <property type="molecule type" value="Genomic_DNA"/>
</dbReference>
<evidence type="ECO:0000313" key="1">
    <source>
        <dbReference type="EMBL" id="PRQ16487.1"/>
    </source>
</evidence>
<dbReference type="Gramene" id="PRQ16487">
    <property type="protein sequence ID" value="PRQ16487"/>
    <property type="gene ID" value="RchiOBHm_Chr7g0184781"/>
</dbReference>
<proteinExistence type="predicted"/>
<protein>
    <submittedName>
        <fullName evidence="1">Uncharacterized protein</fullName>
    </submittedName>
</protein>
<name>A0A2P6P3I1_ROSCH</name>
<gene>
    <name evidence="1" type="ORF">RchiOBHm_Chr7g0184781</name>
</gene>
<comment type="caution">
    <text evidence="1">The sequence shown here is derived from an EMBL/GenBank/DDBJ whole genome shotgun (WGS) entry which is preliminary data.</text>
</comment>
<dbReference type="Proteomes" id="UP000238479">
    <property type="component" value="Chromosome 7"/>
</dbReference>
<dbReference type="AlphaFoldDB" id="A0A2P6P3I1"/>
<reference evidence="1 2" key="1">
    <citation type="journal article" date="2018" name="Nat. Genet.">
        <title>The Rosa genome provides new insights in the design of modern roses.</title>
        <authorList>
            <person name="Bendahmane M."/>
        </authorList>
    </citation>
    <scope>NUCLEOTIDE SEQUENCE [LARGE SCALE GENOMIC DNA]</scope>
    <source>
        <strain evidence="2">cv. Old Blush</strain>
    </source>
</reference>